<name>A0A5C7FIS6_9BACI</name>
<organism evidence="2 3">
    <name type="scientific">Alkalicoccus halolimnae</name>
    <dbReference type="NCBI Taxonomy" id="1667239"/>
    <lineage>
        <taxon>Bacteria</taxon>
        <taxon>Bacillati</taxon>
        <taxon>Bacillota</taxon>
        <taxon>Bacilli</taxon>
        <taxon>Bacillales</taxon>
        <taxon>Bacillaceae</taxon>
        <taxon>Alkalicoccus</taxon>
    </lineage>
</organism>
<dbReference type="CDD" id="cd08025">
    <property type="entry name" value="RNR_PFL_like_DUF711"/>
    <property type="match status" value="1"/>
</dbReference>
<accession>A0A5C7FIS6</accession>
<dbReference type="EMBL" id="CP144914">
    <property type="protein sequence ID" value="WWD78510.1"/>
    <property type="molecule type" value="Genomic_DNA"/>
</dbReference>
<dbReference type="RefSeq" id="WP_147802204.1">
    <property type="nucleotide sequence ID" value="NZ_CP144914.1"/>
</dbReference>
<dbReference type="Pfam" id="PF05167">
    <property type="entry name" value="DUF711"/>
    <property type="match status" value="1"/>
</dbReference>
<dbReference type="KEGG" id="ahal:FTX54_008645"/>
<dbReference type="SUPFAM" id="SSF51998">
    <property type="entry name" value="PFL-like glycyl radical enzymes"/>
    <property type="match status" value="1"/>
</dbReference>
<dbReference type="InterPro" id="IPR007841">
    <property type="entry name" value="UPF0210"/>
</dbReference>
<gene>
    <name evidence="2" type="ORF">FTX54_008645</name>
</gene>
<dbReference type="HAMAP" id="MF_01221">
    <property type="entry name" value="UPF0210"/>
    <property type="match status" value="1"/>
</dbReference>
<proteinExistence type="inferred from homology"/>
<dbReference type="Gene3D" id="3.20.70.20">
    <property type="match status" value="1"/>
</dbReference>
<dbReference type="Proteomes" id="UP000321816">
    <property type="component" value="Chromosome"/>
</dbReference>
<evidence type="ECO:0000256" key="1">
    <source>
        <dbReference type="HAMAP-Rule" id="MF_01221"/>
    </source>
</evidence>
<dbReference type="PANTHER" id="PTHR37560:SF1">
    <property type="entry name" value="UPF0210 PROTEIN MJ1665"/>
    <property type="match status" value="1"/>
</dbReference>
<evidence type="ECO:0000313" key="2">
    <source>
        <dbReference type="EMBL" id="WWD78510.1"/>
    </source>
</evidence>
<comment type="subunit">
    <text evidence="1">Homodimer.</text>
</comment>
<protein>
    <recommendedName>
        <fullName evidence="1">UPF0210 protein FTX54_008645</fullName>
    </recommendedName>
</protein>
<keyword evidence="3" id="KW-1185">Reference proteome</keyword>
<dbReference type="AlphaFoldDB" id="A0A5C7FIS6"/>
<reference evidence="2 3" key="1">
    <citation type="submission" date="2024-01" db="EMBL/GenBank/DDBJ databases">
        <title>Complete Genome Sequence of Alkalicoccus halolimnae BZ-SZ-XJ29T, a Moderately Halophilic Bacterium Isolated from a Salt Lake.</title>
        <authorList>
            <person name="Zhao B."/>
        </authorList>
    </citation>
    <scope>NUCLEOTIDE SEQUENCE [LARGE SCALE GENOMIC DNA]</scope>
    <source>
        <strain evidence="2 3">BZ-SZ-XJ29</strain>
    </source>
</reference>
<evidence type="ECO:0000313" key="3">
    <source>
        <dbReference type="Proteomes" id="UP000321816"/>
    </source>
</evidence>
<comment type="similarity">
    <text evidence="1">Belongs to the UPF0210 family.</text>
</comment>
<sequence>MSLAFQEIQETIRMIQMEKLDIRTVTMGISLRDCIDQDPSRTQQLVYDKITSSAKYLRRTADKVAEEYGIPIVNKRISITPASELLGAATKEDAVALAETLDKAALATEVDFIGGFSALIHKGITKGDAVLLDALPEALSRTSRVCGSVSAATTKTGINMDGIKRLGEIIKEASELTAEQNGIACAKFVVFCNPAEDNPFMAGAFHGTGEQEVVLNVGVSGPGVVLHALRRYPEADLGEVSDVIKRTAFKITRAGELIGREVAERLNTSFGIMDLSLAPTNAMNDSVAEILEEIGLERVGTHGTIAALALMNDAVKKGGAMASSYVGGLSGAFIPVSEDNGMIKGIEDKALSLSKLEAMTCVCSVGLDMIALNGDASAASISGLIADEMAIGMINKKTTAVRVIPVQGKREGDMVEFGGLLGRAPVMGLNPFSSEKFIKRGGRIPAPLQALIN</sequence>
<dbReference type="NCBIfam" id="NF003700">
    <property type="entry name" value="PRK05313.1"/>
    <property type="match status" value="1"/>
</dbReference>
<dbReference type="PANTHER" id="PTHR37560">
    <property type="entry name" value="UPF0210 PROTEIN SPR0218"/>
    <property type="match status" value="1"/>
</dbReference>
<dbReference type="OrthoDB" id="9763001at2"/>